<dbReference type="OrthoDB" id="9793254at2"/>
<organism evidence="2 3">
    <name type="scientific">Winogradskyella jejuensis</name>
    <dbReference type="NCBI Taxonomy" id="1089305"/>
    <lineage>
        <taxon>Bacteria</taxon>
        <taxon>Pseudomonadati</taxon>
        <taxon>Bacteroidota</taxon>
        <taxon>Flavobacteriia</taxon>
        <taxon>Flavobacteriales</taxon>
        <taxon>Flavobacteriaceae</taxon>
        <taxon>Winogradskyella</taxon>
    </lineage>
</organism>
<feature type="coiled-coil region" evidence="1">
    <location>
        <begin position="87"/>
        <end position="114"/>
    </location>
</feature>
<evidence type="ECO:0000313" key="2">
    <source>
        <dbReference type="EMBL" id="SHG54807.1"/>
    </source>
</evidence>
<gene>
    <name evidence="2" type="ORF">SAMN05444148_0398</name>
</gene>
<dbReference type="STRING" id="1089305.SAMN05444148_0398"/>
<protein>
    <recommendedName>
        <fullName evidence="4">Hemerythrin HHE cation binding domain-containing protein</fullName>
    </recommendedName>
</protein>
<sequence>MSTPTPIKRIEALKPLSREHHQGLLLAWKIRTGFAKGIAVARIKAYTDWFYKEHLCPHFEIEEDLIFPILGEGHKLVSTAFIQHKKLRQLFTKKDNLKETLQEIEKELTNHIRFEERVLFNEIQNVASKRQLALIEEIHQTQDFIDNTNDPFWIKGEA</sequence>
<name>A0A1M5KPU3_9FLAO</name>
<dbReference type="Proteomes" id="UP000184522">
    <property type="component" value="Unassembled WGS sequence"/>
</dbReference>
<dbReference type="Gene3D" id="1.20.120.520">
    <property type="entry name" value="nmb1532 protein domain like"/>
    <property type="match status" value="1"/>
</dbReference>
<keyword evidence="1" id="KW-0175">Coiled coil</keyword>
<proteinExistence type="predicted"/>
<evidence type="ECO:0000313" key="3">
    <source>
        <dbReference type="Proteomes" id="UP000184522"/>
    </source>
</evidence>
<evidence type="ECO:0008006" key="4">
    <source>
        <dbReference type="Google" id="ProtNLM"/>
    </source>
</evidence>
<evidence type="ECO:0000256" key="1">
    <source>
        <dbReference type="SAM" id="Coils"/>
    </source>
</evidence>
<dbReference type="EMBL" id="FQWS01000001">
    <property type="protein sequence ID" value="SHG54807.1"/>
    <property type="molecule type" value="Genomic_DNA"/>
</dbReference>
<accession>A0A1M5KPU3</accession>
<reference evidence="3" key="1">
    <citation type="submission" date="2016-11" db="EMBL/GenBank/DDBJ databases">
        <authorList>
            <person name="Varghese N."/>
            <person name="Submissions S."/>
        </authorList>
    </citation>
    <scope>NUCLEOTIDE SEQUENCE [LARGE SCALE GENOMIC DNA]</scope>
    <source>
        <strain evidence="3">DSM 25330</strain>
    </source>
</reference>
<dbReference type="AlphaFoldDB" id="A0A1M5KPU3"/>
<dbReference type="RefSeq" id="WP_073082320.1">
    <property type="nucleotide sequence ID" value="NZ_FQWS01000001.1"/>
</dbReference>
<keyword evidence="3" id="KW-1185">Reference proteome</keyword>